<keyword evidence="11" id="KW-1185">Reference proteome</keyword>
<keyword evidence="4 9" id="KW-0552">Olfaction</keyword>
<dbReference type="EMBL" id="JTDY01003257">
    <property type="protein sequence ID" value="KOB69861.1"/>
    <property type="molecule type" value="Genomic_DNA"/>
</dbReference>
<dbReference type="Proteomes" id="UP000037510">
    <property type="component" value="Unassembled WGS sequence"/>
</dbReference>
<comment type="similarity">
    <text evidence="9">Belongs to the insect chemoreceptor superfamily. Heteromeric odorant receptor channel (TC 1.A.69) family.</text>
</comment>
<feature type="transmembrane region" description="Helical" evidence="9">
    <location>
        <begin position="194"/>
        <end position="222"/>
    </location>
</feature>
<protein>
    <recommendedName>
        <fullName evidence="9">Odorant receptor</fullName>
    </recommendedName>
</protein>
<accession>A0A0L7L3G4</accession>
<dbReference type="GO" id="GO:0005549">
    <property type="term" value="F:odorant binding"/>
    <property type="evidence" value="ECO:0007669"/>
    <property type="project" value="InterPro"/>
</dbReference>
<evidence type="ECO:0000256" key="5">
    <source>
        <dbReference type="ARBA" id="ARBA00022989"/>
    </source>
</evidence>
<evidence type="ECO:0000256" key="8">
    <source>
        <dbReference type="ARBA" id="ARBA00023224"/>
    </source>
</evidence>
<reference evidence="10 11" key="1">
    <citation type="journal article" date="2015" name="Genome Biol. Evol.">
        <title>The genome of winter moth (Operophtera brumata) provides a genomic perspective on sexual dimorphism and phenology.</title>
        <authorList>
            <person name="Derks M.F."/>
            <person name="Smit S."/>
            <person name="Salis L."/>
            <person name="Schijlen E."/>
            <person name="Bossers A."/>
            <person name="Mateman C."/>
            <person name="Pijl A.S."/>
            <person name="de Ridder D."/>
            <person name="Groenen M.A."/>
            <person name="Visser M.E."/>
            <person name="Megens H.J."/>
        </authorList>
    </citation>
    <scope>NUCLEOTIDE SEQUENCE [LARGE SCALE GENOMIC DNA]</scope>
    <source>
        <strain evidence="10">WM2013NL</strain>
        <tissue evidence="10">Head and thorax</tissue>
    </source>
</reference>
<evidence type="ECO:0000256" key="4">
    <source>
        <dbReference type="ARBA" id="ARBA00022725"/>
    </source>
</evidence>
<evidence type="ECO:0000313" key="11">
    <source>
        <dbReference type="Proteomes" id="UP000037510"/>
    </source>
</evidence>
<comment type="subcellular location">
    <subcellularLocation>
        <location evidence="9">Cell membrane</location>
        <topology evidence="9">Multi-pass membrane protein</topology>
    </subcellularLocation>
    <subcellularLocation>
        <location evidence="1">Membrane</location>
        <topology evidence="1">Multi-pass membrane protein</topology>
    </subcellularLocation>
</comment>
<dbReference type="PANTHER" id="PTHR21137">
    <property type="entry name" value="ODORANT RECEPTOR"/>
    <property type="match status" value="1"/>
</dbReference>
<evidence type="ECO:0000256" key="1">
    <source>
        <dbReference type="ARBA" id="ARBA00004141"/>
    </source>
</evidence>
<keyword evidence="3 9" id="KW-0812">Transmembrane</keyword>
<keyword evidence="7 9" id="KW-0675">Receptor</keyword>
<keyword evidence="2 9" id="KW-0716">Sensory transduction</keyword>
<dbReference type="Pfam" id="PF02949">
    <property type="entry name" value="7tm_6"/>
    <property type="match status" value="1"/>
</dbReference>
<feature type="transmembrane region" description="Helical" evidence="9">
    <location>
        <begin position="273"/>
        <end position="294"/>
    </location>
</feature>
<proteinExistence type="inferred from homology"/>
<organism evidence="10 11">
    <name type="scientific">Operophtera brumata</name>
    <name type="common">Winter moth</name>
    <name type="synonym">Phalaena brumata</name>
    <dbReference type="NCBI Taxonomy" id="104452"/>
    <lineage>
        <taxon>Eukaryota</taxon>
        <taxon>Metazoa</taxon>
        <taxon>Ecdysozoa</taxon>
        <taxon>Arthropoda</taxon>
        <taxon>Hexapoda</taxon>
        <taxon>Insecta</taxon>
        <taxon>Pterygota</taxon>
        <taxon>Neoptera</taxon>
        <taxon>Endopterygota</taxon>
        <taxon>Lepidoptera</taxon>
        <taxon>Glossata</taxon>
        <taxon>Ditrysia</taxon>
        <taxon>Geometroidea</taxon>
        <taxon>Geometridae</taxon>
        <taxon>Larentiinae</taxon>
        <taxon>Operophtera</taxon>
    </lineage>
</organism>
<evidence type="ECO:0000256" key="6">
    <source>
        <dbReference type="ARBA" id="ARBA00023136"/>
    </source>
</evidence>
<dbReference type="GO" id="GO:0007165">
    <property type="term" value="P:signal transduction"/>
    <property type="evidence" value="ECO:0007669"/>
    <property type="project" value="UniProtKB-KW"/>
</dbReference>
<dbReference type="PANTHER" id="PTHR21137:SF40">
    <property type="entry name" value="ODORANT RECEPTOR 56A"/>
    <property type="match status" value="1"/>
</dbReference>
<keyword evidence="5 9" id="KW-1133">Transmembrane helix</keyword>
<evidence type="ECO:0000256" key="2">
    <source>
        <dbReference type="ARBA" id="ARBA00022606"/>
    </source>
</evidence>
<comment type="caution">
    <text evidence="10">The sequence shown here is derived from an EMBL/GenBank/DDBJ whole genome shotgun (WGS) entry which is preliminary data.</text>
</comment>
<keyword evidence="8 9" id="KW-0807">Transducer</keyword>
<keyword evidence="6 9" id="KW-0472">Membrane</keyword>
<dbReference type="GO" id="GO:0004984">
    <property type="term" value="F:olfactory receptor activity"/>
    <property type="evidence" value="ECO:0007669"/>
    <property type="project" value="InterPro"/>
</dbReference>
<sequence length="352" mass="40593">MIKEFLESLEDPKRPLLAPNYWILKKLGFILPKNIIGKSLYIILHEVATFFVISQYMELYVIRSDLDLVLTNLKISMLSVVCVFKANTYMLWQNSWKEVFSYVTEADKFERNNQDVPKVKIINTYTKYCRRLTYFYWGLVFTTFLTTVFQPLAEYLTLSSLREGFHNGTEGFPHIFSSWMPFDKENSPGCWITVVWHTLICAYGASVVAAYDASVVVIMVFFGGKLDLLRERCKQMLGQSGAGISNGESDAVVKELHQIHVQFLKHSRLFNSLLSPVMFFYMVMCSLMLCASAYQLTSERVALGPYESEWWNATLQQRRDVLILSGQLRITNIFSAGPFTDLTLSTFITMNW</sequence>
<evidence type="ECO:0000313" key="10">
    <source>
        <dbReference type="EMBL" id="KOB69861.1"/>
    </source>
</evidence>
<evidence type="ECO:0000256" key="3">
    <source>
        <dbReference type="ARBA" id="ARBA00022692"/>
    </source>
</evidence>
<dbReference type="GO" id="GO:0005886">
    <property type="term" value="C:plasma membrane"/>
    <property type="evidence" value="ECO:0007669"/>
    <property type="project" value="UniProtKB-SubCell"/>
</dbReference>
<feature type="transmembrane region" description="Helical" evidence="9">
    <location>
        <begin position="134"/>
        <end position="153"/>
    </location>
</feature>
<dbReference type="InterPro" id="IPR004117">
    <property type="entry name" value="7tm6_olfct_rcpt"/>
</dbReference>
<dbReference type="AlphaFoldDB" id="A0A0L7L3G4"/>
<evidence type="ECO:0000256" key="7">
    <source>
        <dbReference type="ARBA" id="ARBA00023170"/>
    </source>
</evidence>
<name>A0A0L7L3G4_OPEBR</name>
<gene>
    <name evidence="10" type="ORF">OBRU01_16241</name>
</gene>
<evidence type="ECO:0000256" key="9">
    <source>
        <dbReference type="RuleBase" id="RU351113"/>
    </source>
</evidence>
<comment type="caution">
    <text evidence="9">Lacks conserved residue(s) required for the propagation of feature annotation.</text>
</comment>